<sequence length="254" mass="27509">MDTAGARRVRILQLVSERAQVAVAEVADELGITQSMLRRDLRVLESEGSVRRSYGMISAVERSRFETPLSWRTTTNGDEKRAIARAAAELLVGESSVYIDEGVTARLVAEYLPASRPLTIVTPSILVAADLAANSPHEVLLLGGRVRGRTLGVVDHWAREMLSGFAIDAAFLGANGVTVEAGLTTPDPAVAAIKAAAVKVSRRRIFVGDHSKFGVTSFARFANVGDIEVFVTSERLPLPHARRYMQYGPQVVRV</sequence>
<evidence type="ECO:0000256" key="1">
    <source>
        <dbReference type="ARBA" id="ARBA00021390"/>
    </source>
</evidence>
<evidence type="ECO:0000256" key="2">
    <source>
        <dbReference type="ARBA" id="ARBA00022491"/>
    </source>
</evidence>
<name>A0A2V1HQI0_9MICO</name>
<dbReference type="AlphaFoldDB" id="A0A2V1HQI0"/>
<dbReference type="InterPro" id="IPR001034">
    <property type="entry name" value="DeoR_HTH"/>
</dbReference>
<evidence type="ECO:0000256" key="4">
    <source>
        <dbReference type="ARBA" id="ARBA00023163"/>
    </source>
</evidence>
<comment type="function">
    <text evidence="5">Repressor of the lactose catabolism operon. Galactose-6-phosphate is the inducer.</text>
</comment>
<dbReference type="InterPro" id="IPR036388">
    <property type="entry name" value="WH-like_DNA-bd_sf"/>
</dbReference>
<dbReference type="SMART" id="SM01134">
    <property type="entry name" value="DeoRC"/>
    <property type="match status" value="1"/>
</dbReference>
<dbReference type="PROSITE" id="PS51000">
    <property type="entry name" value="HTH_DEOR_2"/>
    <property type="match status" value="1"/>
</dbReference>
<accession>A0A2V1HQI0</accession>
<proteinExistence type="predicted"/>
<keyword evidence="3" id="KW-0805">Transcription regulation</keyword>
<dbReference type="RefSeq" id="WP_116757306.1">
    <property type="nucleotide sequence ID" value="NZ_JBHUEX010000001.1"/>
</dbReference>
<feature type="domain" description="HTH deoR-type" evidence="6">
    <location>
        <begin position="4"/>
        <end position="59"/>
    </location>
</feature>
<dbReference type="InterPro" id="IPR037171">
    <property type="entry name" value="NagB/RpiA_transferase-like"/>
</dbReference>
<dbReference type="EMBL" id="QEOP01000002">
    <property type="protein sequence ID" value="PVZ94795.1"/>
    <property type="molecule type" value="Genomic_DNA"/>
</dbReference>
<reference evidence="7 8" key="1">
    <citation type="submission" date="2018-05" db="EMBL/GenBank/DDBJ databases">
        <title>Amnibacterium sp. M8JJ-5, whole genome shotgun sequence.</title>
        <authorList>
            <person name="Tuo L."/>
        </authorList>
    </citation>
    <scope>NUCLEOTIDE SEQUENCE [LARGE SCALE GENOMIC DNA]</scope>
    <source>
        <strain evidence="7 8">M8JJ-5</strain>
    </source>
</reference>
<dbReference type="InterPro" id="IPR036390">
    <property type="entry name" value="WH_DNA-bd_sf"/>
</dbReference>
<dbReference type="Gene3D" id="3.40.50.1360">
    <property type="match status" value="1"/>
</dbReference>
<dbReference type="SUPFAM" id="SSF100950">
    <property type="entry name" value="NagB/RpiA/CoA transferase-like"/>
    <property type="match status" value="1"/>
</dbReference>
<dbReference type="InterPro" id="IPR014036">
    <property type="entry name" value="DeoR-like_C"/>
</dbReference>
<dbReference type="InterPro" id="IPR050313">
    <property type="entry name" value="Carb_Metab_HTH_regulators"/>
</dbReference>
<dbReference type="GO" id="GO:0003700">
    <property type="term" value="F:DNA-binding transcription factor activity"/>
    <property type="evidence" value="ECO:0007669"/>
    <property type="project" value="InterPro"/>
</dbReference>
<dbReference type="Pfam" id="PF08220">
    <property type="entry name" value="HTH_DeoR"/>
    <property type="match status" value="1"/>
</dbReference>
<evidence type="ECO:0000313" key="8">
    <source>
        <dbReference type="Proteomes" id="UP000244893"/>
    </source>
</evidence>
<dbReference type="Pfam" id="PF00455">
    <property type="entry name" value="DeoRC"/>
    <property type="match status" value="1"/>
</dbReference>
<dbReference type="Proteomes" id="UP000244893">
    <property type="component" value="Unassembled WGS sequence"/>
</dbReference>
<keyword evidence="8" id="KW-1185">Reference proteome</keyword>
<dbReference type="PANTHER" id="PTHR30363:SF4">
    <property type="entry name" value="GLYCEROL-3-PHOSPHATE REGULON REPRESSOR"/>
    <property type="match status" value="1"/>
</dbReference>
<evidence type="ECO:0000313" key="7">
    <source>
        <dbReference type="EMBL" id="PVZ94795.1"/>
    </source>
</evidence>
<dbReference type="Gene3D" id="1.10.10.10">
    <property type="entry name" value="Winged helix-like DNA-binding domain superfamily/Winged helix DNA-binding domain"/>
    <property type="match status" value="1"/>
</dbReference>
<protein>
    <recommendedName>
        <fullName evidence="1">Lactose phosphotransferase system repressor</fullName>
    </recommendedName>
</protein>
<organism evidence="7 8">
    <name type="scientific">Amnibacterium flavum</name>
    <dbReference type="NCBI Taxonomy" id="2173173"/>
    <lineage>
        <taxon>Bacteria</taxon>
        <taxon>Bacillati</taxon>
        <taxon>Actinomycetota</taxon>
        <taxon>Actinomycetes</taxon>
        <taxon>Micrococcales</taxon>
        <taxon>Microbacteriaceae</taxon>
        <taxon>Amnibacterium</taxon>
    </lineage>
</organism>
<keyword evidence="4" id="KW-0804">Transcription</keyword>
<evidence type="ECO:0000256" key="5">
    <source>
        <dbReference type="ARBA" id="ARBA00024937"/>
    </source>
</evidence>
<dbReference type="PANTHER" id="PTHR30363">
    <property type="entry name" value="HTH-TYPE TRANSCRIPTIONAL REGULATOR SRLR-RELATED"/>
    <property type="match status" value="1"/>
</dbReference>
<evidence type="ECO:0000259" key="6">
    <source>
        <dbReference type="PROSITE" id="PS51000"/>
    </source>
</evidence>
<dbReference type="OrthoDB" id="7688673at2"/>
<comment type="caution">
    <text evidence="7">The sequence shown here is derived from an EMBL/GenBank/DDBJ whole genome shotgun (WGS) entry which is preliminary data.</text>
</comment>
<gene>
    <name evidence="7" type="ORF">DDQ50_14065</name>
</gene>
<dbReference type="SMART" id="SM00420">
    <property type="entry name" value="HTH_DEOR"/>
    <property type="match status" value="1"/>
</dbReference>
<keyword evidence="2" id="KW-0678">Repressor</keyword>
<dbReference type="SUPFAM" id="SSF46785">
    <property type="entry name" value="Winged helix' DNA-binding domain"/>
    <property type="match status" value="1"/>
</dbReference>
<evidence type="ECO:0000256" key="3">
    <source>
        <dbReference type="ARBA" id="ARBA00023015"/>
    </source>
</evidence>